<proteinExistence type="predicted"/>
<feature type="compositionally biased region" description="Polar residues" evidence="1">
    <location>
        <begin position="1375"/>
        <end position="1390"/>
    </location>
</feature>
<reference evidence="2" key="2">
    <citation type="journal article" date="2015" name="Genome Announc.">
        <title>Draft Genome Sequence of Filamentous Marine Cyanobacterium Lyngbya confervoides Strain BDU141951.</title>
        <authorList>
            <person name="Chandrababunaidu M.M."/>
            <person name="Sen D."/>
            <person name="Tripathy S."/>
        </authorList>
    </citation>
    <scope>NUCLEOTIDE SEQUENCE</scope>
    <source>
        <strain evidence="2">BDU141951</strain>
    </source>
</reference>
<gene>
    <name evidence="2" type="ORF">QQ91_016435</name>
</gene>
<dbReference type="SUPFAM" id="SSF52540">
    <property type="entry name" value="P-loop containing nucleoside triphosphate hydrolases"/>
    <property type="match status" value="1"/>
</dbReference>
<dbReference type="EMBL" id="JTHE02000003">
    <property type="protein sequence ID" value="NEV68698.1"/>
    <property type="molecule type" value="Genomic_DNA"/>
</dbReference>
<dbReference type="PANTHER" id="PTHR42957">
    <property type="entry name" value="HELICASE MJ1565-RELATED"/>
    <property type="match status" value="1"/>
</dbReference>
<dbReference type="GO" id="GO:0005524">
    <property type="term" value="F:ATP binding"/>
    <property type="evidence" value="ECO:0007669"/>
    <property type="project" value="UniProtKB-KW"/>
</dbReference>
<evidence type="ECO:0000256" key="1">
    <source>
        <dbReference type="SAM" id="MobiDB-lite"/>
    </source>
</evidence>
<protein>
    <submittedName>
        <fullName evidence="2">ATP-binding protein</fullName>
    </submittedName>
</protein>
<feature type="compositionally biased region" description="Acidic residues" evidence="1">
    <location>
        <begin position="1391"/>
        <end position="1406"/>
    </location>
</feature>
<organism evidence="2">
    <name type="scientific">Lyngbya confervoides BDU141951</name>
    <dbReference type="NCBI Taxonomy" id="1574623"/>
    <lineage>
        <taxon>Bacteria</taxon>
        <taxon>Bacillati</taxon>
        <taxon>Cyanobacteriota</taxon>
        <taxon>Cyanophyceae</taxon>
        <taxon>Oscillatoriophycideae</taxon>
        <taxon>Oscillatoriales</taxon>
        <taxon>Microcoleaceae</taxon>
        <taxon>Lyngbya</taxon>
    </lineage>
</organism>
<sequence length="1848" mass="204684">MAQGLQELNGHELAAALEQILLPLLAEQVRARQPGHCMQVSNLSTDLMVRLCSGLRAEVSDSEVVLLWDGRAGAIPSEMTVTGTKLVELRNPLPDGTQRPPLLVFIPDDLRTSAEDSFGVATFEDLQVGDVYKQVVSELLNRLPTGLQNPVQEIVRRLTDKAWTYAESKAIARFLLTIEVNEYDPAVVGAALFEVGLVPDFELLSDPAKVLQRLDRNRDCVSTLTWSPKSERLRVLDLELANRAFRNKLANFLVEVGLEDPRYWTRRIVLDRNLWEFAFNRWQFEDAGEDAGTIAVEVTALELPTVEENEEDPRLGDLLGQKILPVGKKGLRKFSVSFQTDPHPSKVPGLAKFAAQVISVEAGPVGLVRTKSVWKSKKAEATISFSRYTKVDWEEGWHFVRIVPLTDSGDLLPLVDASGQPIPWGGESEGAVGVYPHESDLFYVLPDDELDIAPVQRAKQRESSLVHAQLRLQFIALQDERDPDTIQPTAVEWAAKSNRSTSNTNFIEVKFGREGSVNIPVSDTLKVIEQKILAEPAGSVNWHLSIDAGVVGTSTSRLSTWPQDDPTQRFLQTRSQYFEAVSQGQLHLITQAADFYQLQLLVSDYASTYQAALQHQIQVANQTDGDAKKRALAALKTLLAVDTIAVTITDYRGRIREAALVSPTHPLRALWLATWAQVGRNWLKQAAQSADEFVVSTRDTLLRSMAPVSFPPVLTLGSSQVLTAIDNIHPLWTLYAPSKEDDPRGLISDICTAFSLDEPGIGGATIDGAYLAQRLKRYLVQHPYVRTLTINAFNPGQGAVLADMLLELQKAQPFADLNYDIRLFVPDPDAMGVGSALFNLLSPTSSTTAQEADNFSTPSKNHLYPKLSLAIRGAQEFQRSPDQHLAHISILFDVFPAEQVSAEPASTKEVTAPVHGLYQTFEVDYFEDDSTVRWNRKPKHGKALPCEDCGALSDLLSGLPATMSQATAAIATGRTGSDLRPVLALALDEDDRAMIVRVHEVSDWVITIDRNMGIEFYDHGQRKNRPDYLIDHSPEQASNLGHSLVITSRSTEELEAMVRPVLQKYGLPDSTSHAEAVLDQLRSLSGRLALKLISSPSQRAEVLGLALARLYLEYQGVFSNQVVVPLDAHLELYRSLQQQSDELGDEVSFKRTDLALFDLNAASRTITCRLVEVKCYSQSQNFSQLNQLKESIAQQIGQSEEIISYHFDAHRWPNDRPDRLVKTREFAQLLETYLNRGFRYQLIDPQANEEARFFIETLEEGYRLDFTRSALIFDLAKPGTEAPDEEAGIEFHRIGIDLIRELLEASASLEEPEEATLVAEAAAEVVVASTETTTERLRSKAASVPKLSSAAFLGSERDRSVSWEDLRTAKAVDSETASDLETTSEPIDSASTEDDQVTSSQEEEVSAEPTSTEQDSLSYLRAVEEPPIPRAAEVETEQPAVASASSGEGPNYDVLLGVNGESPQYGILGEASGRKVAIDLNQTHTISLFGVQGGGKSYTLGTIAEMASLAIPNINRLPEPLTTIIFHYSPTQDYRPEFTSMVEPNSDEAQIASLRDRYGAEPKALSDVILLTPADKLDERREEYPSITVYPIKFAASELQASHWRFLMGAVGNQSTYMRQLNRIMKTHRNNLTVQAIRDGIDSSLLPDTLKGLAHQRLELASEYIDDTTHLGDLIQPGRLVIVDLRDEFIEKDEALGLFVVLLQLFADAEYEGRKFNKLVVFDEAHKYIESPDLLSGLIEVVREMRHKGTSIMVASQDPPSVPVSLIELSSQIILHKFNSPAWLKHIQKANAALDSLSPDRMSNLKPGEAYIWSNKANEDAFIKGAVKVKCRPRVTQHGGSTKTAVDH</sequence>
<keyword evidence="2" id="KW-0067">ATP-binding</keyword>
<accession>A0A0C1Y8E8</accession>
<dbReference type="NCBIfam" id="NF047742">
    <property type="entry name" value="antiphage_MADS8"/>
    <property type="match status" value="1"/>
</dbReference>
<reference evidence="2" key="1">
    <citation type="submission" date="2014-11" db="EMBL/GenBank/DDBJ databases">
        <authorList>
            <person name="Malar M.C."/>
            <person name="Sen D."/>
            <person name="Tripathy S."/>
        </authorList>
    </citation>
    <scope>NUCLEOTIDE SEQUENCE</scope>
    <source>
        <strain evidence="2">BDU141951</strain>
    </source>
</reference>
<dbReference type="InterPro" id="IPR027417">
    <property type="entry name" value="P-loop_NTPase"/>
</dbReference>
<feature type="region of interest" description="Disordered" evidence="1">
    <location>
        <begin position="1371"/>
        <end position="1419"/>
    </location>
</feature>
<keyword evidence="2" id="KW-0547">Nucleotide-binding</keyword>
<name>A0A0C1Y8E8_9CYAN</name>
<comment type="caution">
    <text evidence="2">The sequence shown here is derived from an EMBL/GenBank/DDBJ whole genome shotgun (WGS) entry which is preliminary data.</text>
</comment>
<dbReference type="Gene3D" id="3.40.50.300">
    <property type="entry name" value="P-loop containing nucleotide triphosphate hydrolases"/>
    <property type="match status" value="1"/>
</dbReference>
<reference evidence="2" key="3">
    <citation type="submission" date="2020-02" db="EMBL/GenBank/DDBJ databases">
        <authorList>
            <person name="Sarangi A.N."/>
            <person name="Ghosh S."/>
            <person name="Mukherjee M."/>
            <person name="Tripathy S."/>
        </authorList>
    </citation>
    <scope>NUCLEOTIDE SEQUENCE</scope>
    <source>
        <strain evidence="2">BDU141951</strain>
    </source>
</reference>
<dbReference type="PANTHER" id="PTHR42957:SF2">
    <property type="entry name" value="HELICASE HERA CENTRAL DOMAIN-CONTAINING PROTEIN"/>
    <property type="match status" value="1"/>
</dbReference>
<dbReference type="InterPro" id="IPR008571">
    <property type="entry name" value="HerA-like"/>
</dbReference>
<feature type="compositionally biased region" description="Polar residues" evidence="1">
    <location>
        <begin position="1408"/>
        <end position="1417"/>
    </location>
</feature>
<evidence type="ECO:0000313" key="2">
    <source>
        <dbReference type="EMBL" id="NEV68698.1"/>
    </source>
</evidence>